<dbReference type="GO" id="GO:0016020">
    <property type="term" value="C:membrane"/>
    <property type="evidence" value="ECO:0007669"/>
    <property type="project" value="TreeGrafter"/>
</dbReference>
<comment type="caution">
    <text evidence="2">The sequence shown here is derived from an EMBL/GenBank/DDBJ whole genome shotgun (WGS) entry which is preliminary data.</text>
</comment>
<dbReference type="PANTHER" id="PTHR10174:SF208">
    <property type="entry name" value="CRAL-TRIO DOMAIN-CONTAINING PROTEIN DDB_G0278031"/>
    <property type="match status" value="1"/>
</dbReference>
<dbReference type="InterPro" id="IPR049227">
    <property type="entry name" value="DUF6824"/>
</dbReference>
<gene>
    <name evidence="2" type="ORF">CYCCA115_LOCUS18306</name>
</gene>
<evidence type="ECO:0000313" key="2">
    <source>
        <dbReference type="EMBL" id="CAJ1959887.1"/>
    </source>
</evidence>
<dbReference type="InterPro" id="IPR036865">
    <property type="entry name" value="CRAL-TRIO_dom_sf"/>
</dbReference>
<protein>
    <recommendedName>
        <fullName evidence="1">DUF6824 domain-containing protein</fullName>
    </recommendedName>
</protein>
<dbReference type="InterPro" id="IPR036273">
    <property type="entry name" value="CRAL/TRIO_N_dom_sf"/>
</dbReference>
<dbReference type="AlphaFoldDB" id="A0AAD2JKV8"/>
<dbReference type="SUPFAM" id="SSF52087">
    <property type="entry name" value="CRAL/TRIO domain"/>
    <property type="match status" value="1"/>
</dbReference>
<dbReference type="Pfam" id="PF20710">
    <property type="entry name" value="DUF6824"/>
    <property type="match status" value="1"/>
</dbReference>
<dbReference type="Proteomes" id="UP001295423">
    <property type="component" value="Unassembled WGS sequence"/>
</dbReference>
<name>A0AAD2JKV8_9STRA</name>
<keyword evidence="3" id="KW-1185">Reference proteome</keyword>
<sequence length="444" mass="50340">MPQSSVEDIDAPPEKIISEALQSLSLKEREHAYEDIHGVSKPIPETDDLVSTSLDRMAAEIEKIEEKSAYEQAKNLSEDIVTKRETRLGFLRADSFNPKKAADRYVKYFEQRLALFGPEKLVQDVTLDDFDEKTMETLSRGILQILPNRDSRGRAIVVVSAAFFSSSQYTGHDAVLIWGQIFFYMMLSLADDEETQRKGVVLINYSLDARPRNMQLRRKILSCNGKSIQCLPIKLLGVHLCHNSPMVQPILSFIARCNGTAVSVRIRPHEGSHSECQYSLISFGIPIKSFPISIDGGLMLSNHNKWIQKRGLKEKYRANKSLPLGKSIDLPSTTDVLLGRGRPFNFHPGNRLLHEIVETYYDQYNSAPREEKTKISEDVVAIVHRYDGHFLKQDADAGVWVEVSNLEARNKVNHSFRRKREFDLKAAGKKVAVGKEGQEKRLKV</sequence>
<dbReference type="GO" id="GO:1902936">
    <property type="term" value="F:phosphatidylinositol bisphosphate binding"/>
    <property type="evidence" value="ECO:0007669"/>
    <property type="project" value="TreeGrafter"/>
</dbReference>
<evidence type="ECO:0000259" key="1">
    <source>
        <dbReference type="Pfam" id="PF20710"/>
    </source>
</evidence>
<proteinExistence type="predicted"/>
<dbReference type="SUPFAM" id="SSF46938">
    <property type="entry name" value="CRAL/TRIO N-terminal domain"/>
    <property type="match status" value="1"/>
</dbReference>
<dbReference type="PANTHER" id="PTHR10174">
    <property type="entry name" value="ALPHA-TOCOPHEROL TRANSFER PROTEIN-RELATED"/>
    <property type="match status" value="1"/>
</dbReference>
<organism evidence="2 3">
    <name type="scientific">Cylindrotheca closterium</name>
    <dbReference type="NCBI Taxonomy" id="2856"/>
    <lineage>
        <taxon>Eukaryota</taxon>
        <taxon>Sar</taxon>
        <taxon>Stramenopiles</taxon>
        <taxon>Ochrophyta</taxon>
        <taxon>Bacillariophyta</taxon>
        <taxon>Bacillariophyceae</taxon>
        <taxon>Bacillariophycidae</taxon>
        <taxon>Bacillariales</taxon>
        <taxon>Bacillariaceae</taxon>
        <taxon>Cylindrotheca</taxon>
    </lineage>
</organism>
<accession>A0AAD2JKV8</accession>
<dbReference type="EMBL" id="CAKOGP040002025">
    <property type="protein sequence ID" value="CAJ1959887.1"/>
    <property type="molecule type" value="Genomic_DNA"/>
</dbReference>
<feature type="domain" description="DUF6824" evidence="1">
    <location>
        <begin position="335"/>
        <end position="417"/>
    </location>
</feature>
<reference evidence="2" key="1">
    <citation type="submission" date="2023-08" db="EMBL/GenBank/DDBJ databases">
        <authorList>
            <person name="Audoor S."/>
            <person name="Bilcke G."/>
        </authorList>
    </citation>
    <scope>NUCLEOTIDE SEQUENCE</scope>
</reference>
<dbReference type="Gene3D" id="3.40.525.10">
    <property type="entry name" value="CRAL-TRIO lipid binding domain"/>
    <property type="match status" value="1"/>
</dbReference>
<evidence type="ECO:0000313" key="3">
    <source>
        <dbReference type="Proteomes" id="UP001295423"/>
    </source>
</evidence>